<dbReference type="EMBL" id="ML119716">
    <property type="protein sequence ID" value="RPA78064.1"/>
    <property type="molecule type" value="Genomic_DNA"/>
</dbReference>
<dbReference type="Proteomes" id="UP000275078">
    <property type="component" value="Unassembled WGS sequence"/>
</dbReference>
<gene>
    <name evidence="1" type="ORF">BJ508DRAFT_364047</name>
</gene>
<sequence>MSGSLTISPPSPGIYTGNFTLANVNILISECKHFECFNPNPAAGDTEEVLRPDEFSYAYSGMKYFPPRQAQSIPKDAPEFICTLRDANGQYNEVDPMLPIDQRMPTCRGSQKGSLYSDIFVGARDRCYEIEEEEALKDLPWQGWPLGRNFTKENCAEHCENLQNGQFITKLDSCWFYDCGSNRYQPLHHKKNRPFLEFVRDTDIKGICEPLGIRGRNLTTQIAEAGLSCDIQVDQWQAALDPSVVAQWGCLDVDDGFVMEQTKKCVGEPSEGSQPKGKGKAECADYCEAAYNGRLFAAYKSCYKRGPCDNTPINDQYFESVVKGVIDNVCRPLGIDGATRPLRNNCFVIQKPNLPNYRRITCEEAEQWIQEEEEWRNTLDGRKSTAAGSSSVKKGVVVLAMVFGIVLSGIM</sequence>
<dbReference type="AlphaFoldDB" id="A0A3N4I8E8"/>
<name>A0A3N4I8E8_ASCIM</name>
<evidence type="ECO:0000313" key="1">
    <source>
        <dbReference type="EMBL" id="RPA78064.1"/>
    </source>
</evidence>
<accession>A0A3N4I8E8</accession>
<keyword evidence="2" id="KW-1185">Reference proteome</keyword>
<protein>
    <submittedName>
        <fullName evidence="1">Uncharacterized protein</fullName>
    </submittedName>
</protein>
<evidence type="ECO:0000313" key="2">
    <source>
        <dbReference type="Proteomes" id="UP000275078"/>
    </source>
</evidence>
<proteinExistence type="predicted"/>
<reference evidence="1 2" key="1">
    <citation type="journal article" date="2018" name="Nat. Ecol. Evol.">
        <title>Pezizomycetes genomes reveal the molecular basis of ectomycorrhizal truffle lifestyle.</title>
        <authorList>
            <person name="Murat C."/>
            <person name="Payen T."/>
            <person name="Noel B."/>
            <person name="Kuo A."/>
            <person name="Morin E."/>
            <person name="Chen J."/>
            <person name="Kohler A."/>
            <person name="Krizsan K."/>
            <person name="Balestrini R."/>
            <person name="Da Silva C."/>
            <person name="Montanini B."/>
            <person name="Hainaut M."/>
            <person name="Levati E."/>
            <person name="Barry K.W."/>
            <person name="Belfiori B."/>
            <person name="Cichocki N."/>
            <person name="Clum A."/>
            <person name="Dockter R.B."/>
            <person name="Fauchery L."/>
            <person name="Guy J."/>
            <person name="Iotti M."/>
            <person name="Le Tacon F."/>
            <person name="Lindquist E.A."/>
            <person name="Lipzen A."/>
            <person name="Malagnac F."/>
            <person name="Mello A."/>
            <person name="Molinier V."/>
            <person name="Miyauchi S."/>
            <person name="Poulain J."/>
            <person name="Riccioni C."/>
            <person name="Rubini A."/>
            <person name="Sitrit Y."/>
            <person name="Splivallo R."/>
            <person name="Traeger S."/>
            <person name="Wang M."/>
            <person name="Zifcakova L."/>
            <person name="Wipf D."/>
            <person name="Zambonelli A."/>
            <person name="Paolocci F."/>
            <person name="Nowrousian M."/>
            <person name="Ottonello S."/>
            <person name="Baldrian P."/>
            <person name="Spatafora J.W."/>
            <person name="Henrissat B."/>
            <person name="Nagy L.G."/>
            <person name="Aury J.M."/>
            <person name="Wincker P."/>
            <person name="Grigoriev I.V."/>
            <person name="Bonfante P."/>
            <person name="Martin F.M."/>
        </authorList>
    </citation>
    <scope>NUCLEOTIDE SEQUENCE [LARGE SCALE GENOMIC DNA]</scope>
    <source>
        <strain evidence="1 2">RN42</strain>
    </source>
</reference>
<organism evidence="1 2">
    <name type="scientific">Ascobolus immersus RN42</name>
    <dbReference type="NCBI Taxonomy" id="1160509"/>
    <lineage>
        <taxon>Eukaryota</taxon>
        <taxon>Fungi</taxon>
        <taxon>Dikarya</taxon>
        <taxon>Ascomycota</taxon>
        <taxon>Pezizomycotina</taxon>
        <taxon>Pezizomycetes</taxon>
        <taxon>Pezizales</taxon>
        <taxon>Ascobolaceae</taxon>
        <taxon>Ascobolus</taxon>
    </lineage>
</organism>